<dbReference type="PANTHER" id="PTHR44757">
    <property type="entry name" value="DIGUANYLATE CYCLASE DGCP"/>
    <property type="match status" value="1"/>
</dbReference>
<dbReference type="InterPro" id="IPR052155">
    <property type="entry name" value="Biofilm_reg_signaling"/>
</dbReference>
<feature type="domain" description="PAS" evidence="1">
    <location>
        <begin position="145"/>
        <end position="221"/>
    </location>
</feature>
<protein>
    <submittedName>
        <fullName evidence="4">Signaling protein</fullName>
    </submittedName>
</protein>
<evidence type="ECO:0000313" key="4">
    <source>
        <dbReference type="EMBL" id="GAJ93423.1"/>
    </source>
</evidence>
<dbReference type="Proteomes" id="UP000026941">
    <property type="component" value="Unassembled WGS sequence"/>
</dbReference>
<dbReference type="InterPro" id="IPR029787">
    <property type="entry name" value="Nucleotide_cyclase"/>
</dbReference>
<dbReference type="Gene3D" id="3.30.450.20">
    <property type="entry name" value="PAS domain"/>
    <property type="match status" value="3"/>
</dbReference>
<dbReference type="SUPFAM" id="SSF55785">
    <property type="entry name" value="PYP-like sensor domain (PAS domain)"/>
    <property type="match status" value="3"/>
</dbReference>
<reference evidence="4 5" key="1">
    <citation type="submission" date="2014-05" db="EMBL/GenBank/DDBJ databases">
        <title>Whole genome shotgun sequence of Rhizobium rhizogenes NBRC 13257.</title>
        <authorList>
            <person name="Katano-Makiyama Y."/>
            <person name="Hosoyama A."/>
            <person name="Hashimoto M."/>
            <person name="Hosoyama Y."/>
            <person name="Noguchi M."/>
            <person name="Tsuchikane K."/>
            <person name="Kimura A."/>
            <person name="Ohji S."/>
            <person name="Ichikawa N."/>
            <person name="Yamazoe A."/>
            <person name="Fujita N."/>
        </authorList>
    </citation>
    <scope>NUCLEOTIDE SEQUENCE [LARGE SCALE GENOMIC DNA]</scope>
    <source>
        <strain evidence="4 5">NBRC 13257</strain>
    </source>
</reference>
<gene>
    <name evidence="4" type="ORF">RRH01S_06_00420</name>
</gene>
<dbReference type="Pfam" id="PF13426">
    <property type="entry name" value="PAS_9"/>
    <property type="match status" value="1"/>
</dbReference>
<dbReference type="InterPro" id="IPR000700">
    <property type="entry name" value="PAS-assoc_C"/>
</dbReference>
<dbReference type="Pfam" id="PF00990">
    <property type="entry name" value="GGDEF"/>
    <property type="match status" value="1"/>
</dbReference>
<comment type="caution">
    <text evidence="4">The sequence shown here is derived from an EMBL/GenBank/DDBJ whole genome shotgun (WGS) entry which is preliminary data.</text>
</comment>
<dbReference type="InterPro" id="IPR013655">
    <property type="entry name" value="PAS_fold_3"/>
</dbReference>
<dbReference type="InterPro" id="IPR000160">
    <property type="entry name" value="GGDEF_dom"/>
</dbReference>
<feature type="domain" description="PAC" evidence="2">
    <location>
        <begin position="345"/>
        <end position="398"/>
    </location>
</feature>
<dbReference type="FunFam" id="3.30.70.270:FF:000001">
    <property type="entry name" value="Diguanylate cyclase domain protein"/>
    <property type="match status" value="1"/>
</dbReference>
<organism evidence="4 5">
    <name type="scientific">Rhizobium rhizogenes NBRC 13257</name>
    <dbReference type="NCBI Taxonomy" id="1220581"/>
    <lineage>
        <taxon>Bacteria</taxon>
        <taxon>Pseudomonadati</taxon>
        <taxon>Pseudomonadota</taxon>
        <taxon>Alphaproteobacteria</taxon>
        <taxon>Hyphomicrobiales</taxon>
        <taxon>Rhizobiaceae</taxon>
        <taxon>Rhizobium/Agrobacterium group</taxon>
        <taxon>Rhizobium</taxon>
    </lineage>
</organism>
<dbReference type="Gene3D" id="3.30.70.270">
    <property type="match status" value="1"/>
</dbReference>
<feature type="domain" description="PAS" evidence="1">
    <location>
        <begin position="271"/>
        <end position="341"/>
    </location>
</feature>
<dbReference type="RefSeq" id="WP_042472305.1">
    <property type="nucleotide sequence ID" value="NZ_BAYX01000006.1"/>
</dbReference>
<dbReference type="CDD" id="cd01949">
    <property type="entry name" value="GGDEF"/>
    <property type="match status" value="1"/>
</dbReference>
<dbReference type="GO" id="GO:0003824">
    <property type="term" value="F:catalytic activity"/>
    <property type="evidence" value="ECO:0007669"/>
    <property type="project" value="UniProtKB-ARBA"/>
</dbReference>
<evidence type="ECO:0000259" key="1">
    <source>
        <dbReference type="PROSITE" id="PS50112"/>
    </source>
</evidence>
<dbReference type="InterPro" id="IPR043128">
    <property type="entry name" value="Rev_trsase/Diguanyl_cyclase"/>
</dbReference>
<dbReference type="InterPro" id="IPR000014">
    <property type="entry name" value="PAS"/>
</dbReference>
<dbReference type="SUPFAM" id="SSF55073">
    <property type="entry name" value="Nucleotide cyclase"/>
    <property type="match status" value="1"/>
</dbReference>
<dbReference type="PROSITE" id="PS50112">
    <property type="entry name" value="PAS"/>
    <property type="match status" value="3"/>
</dbReference>
<dbReference type="EMBL" id="BAYX01000006">
    <property type="protein sequence ID" value="GAJ93423.1"/>
    <property type="molecule type" value="Genomic_DNA"/>
</dbReference>
<dbReference type="NCBIfam" id="TIGR00229">
    <property type="entry name" value="sensory_box"/>
    <property type="match status" value="3"/>
</dbReference>
<proteinExistence type="predicted"/>
<dbReference type="AlphaFoldDB" id="A0AA87Q153"/>
<dbReference type="SMART" id="SM00267">
    <property type="entry name" value="GGDEF"/>
    <property type="match status" value="1"/>
</dbReference>
<feature type="domain" description="PAC" evidence="2">
    <location>
        <begin position="218"/>
        <end position="270"/>
    </location>
</feature>
<dbReference type="InterPro" id="IPR001610">
    <property type="entry name" value="PAC"/>
</dbReference>
<name>A0AA87Q153_RHIRH</name>
<dbReference type="InterPro" id="IPR013656">
    <property type="entry name" value="PAS_4"/>
</dbReference>
<dbReference type="SMART" id="SM00086">
    <property type="entry name" value="PAC"/>
    <property type="match status" value="3"/>
</dbReference>
<dbReference type="SMART" id="SM00091">
    <property type="entry name" value="PAS"/>
    <property type="match status" value="3"/>
</dbReference>
<dbReference type="PROSITE" id="PS50887">
    <property type="entry name" value="GGDEF"/>
    <property type="match status" value="1"/>
</dbReference>
<dbReference type="Pfam" id="PF08448">
    <property type="entry name" value="PAS_4"/>
    <property type="match status" value="1"/>
</dbReference>
<accession>A0AA87Q153</accession>
<dbReference type="PROSITE" id="PS50113">
    <property type="entry name" value="PAC"/>
    <property type="match status" value="2"/>
</dbReference>
<dbReference type="PANTHER" id="PTHR44757:SF2">
    <property type="entry name" value="BIOFILM ARCHITECTURE MAINTENANCE PROTEIN MBAA"/>
    <property type="match status" value="1"/>
</dbReference>
<dbReference type="CDD" id="cd00130">
    <property type="entry name" value="PAS"/>
    <property type="match status" value="3"/>
</dbReference>
<feature type="domain" description="PAS" evidence="1">
    <location>
        <begin position="36"/>
        <end position="89"/>
    </location>
</feature>
<dbReference type="Pfam" id="PF08447">
    <property type="entry name" value="PAS_3"/>
    <property type="match status" value="1"/>
</dbReference>
<evidence type="ECO:0000259" key="3">
    <source>
        <dbReference type="PROSITE" id="PS50887"/>
    </source>
</evidence>
<dbReference type="InterPro" id="IPR035965">
    <property type="entry name" value="PAS-like_dom_sf"/>
</dbReference>
<sequence length="578" mass="64024">MTHASPKHVETDSNVIRLWAELEHRTKVTPAMLHSINKDGRLISVSDAWLAKLGYTREEVIGRPSSDFLTPESRAHAINEVLPAFFETGHIDDAEYQMVCKNGRIIDVLLSAVLDDSSPEIGGVSLAVVTDVTALKTVERQLAASETRYRGLVEDQSELISLASPEGVLRFVNHAYARHYGLQPDEMIGRSLFDFVPEDSRAAVAAHLRYVCSVDHSVEDENQVILPNGQTRWMAWRNRALTDADGHVVAIHSVARDIDDRVAAEQRLKESEARYRLLADHGSDMVFQLDRDLVRRYVSPACREILGYEPEELIGNKPMNLAHPDERPQIILAFQALLNGSVERRSVINRFRHRDGHWIWVEAQLKTLKDPKTGKPTGIIGTLRDVSARKAIEDELQDANRRLQALAEQDGLTGLANRRFFDNALLREAGRACQDKTSLGLLMIDVDWFKAFNDCYGHPAGDECLKRIGGTIQKIVSRPGDVAARYGGEEFAALLPDTDEPAAAAIAEQIRQAVLELAIEHRVSPNQVATISVGAAALTEGAVTEPATLLHNADRALYRAKENGRNRVACSTLSGTTI</sequence>
<evidence type="ECO:0000259" key="2">
    <source>
        <dbReference type="PROSITE" id="PS50113"/>
    </source>
</evidence>
<feature type="domain" description="GGDEF" evidence="3">
    <location>
        <begin position="437"/>
        <end position="573"/>
    </location>
</feature>
<dbReference type="NCBIfam" id="TIGR00254">
    <property type="entry name" value="GGDEF"/>
    <property type="match status" value="1"/>
</dbReference>
<evidence type="ECO:0000313" key="5">
    <source>
        <dbReference type="Proteomes" id="UP000026941"/>
    </source>
</evidence>